<protein>
    <submittedName>
        <fullName evidence="2">Uncharacterized protein</fullName>
    </submittedName>
</protein>
<name>A0A7C0VEH5_UNCW3</name>
<reference evidence="2" key="1">
    <citation type="journal article" date="2020" name="mSystems">
        <title>Genome- and Community-Level Interaction Insights into Carbon Utilization and Element Cycling Functions of Hydrothermarchaeota in Hydrothermal Sediment.</title>
        <authorList>
            <person name="Zhou Z."/>
            <person name="Liu Y."/>
            <person name="Xu W."/>
            <person name="Pan J."/>
            <person name="Luo Z.H."/>
            <person name="Li M."/>
        </authorList>
    </citation>
    <scope>NUCLEOTIDE SEQUENCE [LARGE SCALE GENOMIC DNA]</scope>
    <source>
        <strain evidence="2">HyVt-102</strain>
    </source>
</reference>
<dbReference type="AlphaFoldDB" id="A0A7C0VEH5"/>
<organism evidence="2">
    <name type="scientific">candidate division WOR-3 bacterium</name>
    <dbReference type="NCBI Taxonomy" id="2052148"/>
    <lineage>
        <taxon>Bacteria</taxon>
        <taxon>Bacteria division WOR-3</taxon>
    </lineage>
</organism>
<sequence length="74" mass="8521">MEAKSPFEEIFSSKKEKKEEEKKEEDLLDFDASESGDVPLDTGDRYLNLIVELLKNKYFFEAIEVIKEMAGEGV</sequence>
<gene>
    <name evidence="2" type="ORF">ENF18_08330</name>
</gene>
<evidence type="ECO:0000256" key="1">
    <source>
        <dbReference type="SAM" id="MobiDB-lite"/>
    </source>
</evidence>
<evidence type="ECO:0000313" key="2">
    <source>
        <dbReference type="EMBL" id="HDI83778.1"/>
    </source>
</evidence>
<feature type="compositionally biased region" description="Basic and acidic residues" evidence="1">
    <location>
        <begin position="1"/>
        <end position="25"/>
    </location>
</feature>
<accession>A0A7C0VEH5</accession>
<proteinExistence type="predicted"/>
<dbReference type="EMBL" id="DQWE01000391">
    <property type="protein sequence ID" value="HDI83778.1"/>
    <property type="molecule type" value="Genomic_DNA"/>
</dbReference>
<comment type="caution">
    <text evidence="2">The sequence shown here is derived from an EMBL/GenBank/DDBJ whole genome shotgun (WGS) entry which is preliminary data.</text>
</comment>
<dbReference type="Proteomes" id="UP000885847">
    <property type="component" value="Unassembled WGS sequence"/>
</dbReference>
<feature type="region of interest" description="Disordered" evidence="1">
    <location>
        <begin position="1"/>
        <end position="34"/>
    </location>
</feature>